<keyword evidence="1" id="KW-0173">Coenzyme A biosynthesis</keyword>
<comment type="similarity">
    <text evidence="2">Belongs to the HFCD (homooligomeric flavin containing Cys decarboxylase) superfamily.</text>
</comment>
<comment type="caution">
    <text evidence="4">The sequence shown here is derived from an EMBL/GenBank/DDBJ whole genome shotgun (WGS) entry which is preliminary data.</text>
</comment>
<evidence type="ECO:0000256" key="1">
    <source>
        <dbReference type="ARBA" id="ARBA00022993"/>
    </source>
</evidence>
<sequence>MTTPAIPAIPAPAAFTALSHTDTKHHLLLACTGSVATIKLPLLISTLHARHSAHLTIHVLLTPSALAFLPTPLSLPGASHIWTDRDEWDFPSGTWTRGDPVLHIELRRWADLLVIAPLGANSLAKMAGGLCDNLLLSVVRAWDPAKRIVVAPAMNTAMWKHPVTERQIRAVEEWTWVDVLMPVEKELACGDVGVGAMRAWEDVVTVVETQLGLGGK</sequence>
<name>A0ABR3GTC3_9PEZI</name>
<gene>
    <name evidence="4" type="ORF">Q9L58_001851</name>
</gene>
<dbReference type="PANTHER" id="PTHR14359:SF6">
    <property type="entry name" value="PHOSPHOPANTOTHENOYLCYSTEINE DECARBOXYLASE"/>
    <property type="match status" value="1"/>
</dbReference>
<reference evidence="4 5" key="1">
    <citation type="submission" date="2024-02" db="EMBL/GenBank/DDBJ databases">
        <title>Discinaceae phylogenomics.</title>
        <authorList>
            <person name="Dirks A.C."/>
            <person name="James T.Y."/>
        </authorList>
    </citation>
    <scope>NUCLEOTIDE SEQUENCE [LARGE SCALE GENOMIC DNA]</scope>
    <source>
        <strain evidence="4 5">ACD0624</strain>
    </source>
</reference>
<accession>A0ABR3GTC3</accession>
<organism evidence="4 5">
    <name type="scientific">Discina gigas</name>
    <dbReference type="NCBI Taxonomy" id="1032678"/>
    <lineage>
        <taxon>Eukaryota</taxon>
        <taxon>Fungi</taxon>
        <taxon>Dikarya</taxon>
        <taxon>Ascomycota</taxon>
        <taxon>Pezizomycotina</taxon>
        <taxon>Pezizomycetes</taxon>
        <taxon>Pezizales</taxon>
        <taxon>Discinaceae</taxon>
        <taxon>Discina</taxon>
    </lineage>
</organism>
<protein>
    <recommendedName>
        <fullName evidence="3">Flavoprotein domain-containing protein</fullName>
    </recommendedName>
</protein>
<dbReference type="Proteomes" id="UP001447188">
    <property type="component" value="Unassembled WGS sequence"/>
</dbReference>
<proteinExistence type="inferred from homology"/>
<dbReference type="InterPro" id="IPR036551">
    <property type="entry name" value="Flavin_trans-like"/>
</dbReference>
<dbReference type="EMBL" id="JBBBZM010000014">
    <property type="protein sequence ID" value="KAL0639165.1"/>
    <property type="molecule type" value="Genomic_DNA"/>
</dbReference>
<evidence type="ECO:0000313" key="5">
    <source>
        <dbReference type="Proteomes" id="UP001447188"/>
    </source>
</evidence>
<evidence type="ECO:0000256" key="2">
    <source>
        <dbReference type="ARBA" id="ARBA00038350"/>
    </source>
</evidence>
<keyword evidence="5" id="KW-1185">Reference proteome</keyword>
<dbReference type="SUPFAM" id="SSF52507">
    <property type="entry name" value="Homo-oligomeric flavin-containing Cys decarboxylases, HFCD"/>
    <property type="match status" value="1"/>
</dbReference>
<feature type="domain" description="Flavoprotein" evidence="3">
    <location>
        <begin position="26"/>
        <end position="209"/>
    </location>
</feature>
<evidence type="ECO:0000313" key="4">
    <source>
        <dbReference type="EMBL" id="KAL0639165.1"/>
    </source>
</evidence>
<dbReference type="PANTHER" id="PTHR14359">
    <property type="entry name" value="HOMO-OLIGOMERIC FLAVIN CONTAINING CYS DECARBOXYLASE FAMILY"/>
    <property type="match status" value="1"/>
</dbReference>
<dbReference type="InterPro" id="IPR003382">
    <property type="entry name" value="Flavoprotein"/>
</dbReference>
<evidence type="ECO:0000259" key="3">
    <source>
        <dbReference type="Pfam" id="PF02441"/>
    </source>
</evidence>
<dbReference type="Pfam" id="PF02441">
    <property type="entry name" value="Flavoprotein"/>
    <property type="match status" value="1"/>
</dbReference>
<dbReference type="Gene3D" id="3.40.50.1950">
    <property type="entry name" value="Flavin prenyltransferase-like"/>
    <property type="match status" value="1"/>
</dbReference>